<accession>A0ABU1AK44</accession>
<gene>
    <name evidence="2" type="ORF">QEH59_12070</name>
</gene>
<dbReference type="Proteomes" id="UP001243717">
    <property type="component" value="Unassembled WGS sequence"/>
</dbReference>
<dbReference type="EMBL" id="JARXIC010000019">
    <property type="protein sequence ID" value="MDQ8195166.1"/>
    <property type="molecule type" value="Genomic_DNA"/>
</dbReference>
<comment type="caution">
    <text evidence="2">The sequence shown here is derived from an EMBL/GenBank/DDBJ whole genome shotgun (WGS) entry which is preliminary data.</text>
</comment>
<dbReference type="RefSeq" id="WP_308985625.1">
    <property type="nucleotide sequence ID" value="NZ_JARXIC010000019.1"/>
</dbReference>
<keyword evidence="3" id="KW-1185">Reference proteome</keyword>
<feature type="region of interest" description="Disordered" evidence="1">
    <location>
        <begin position="51"/>
        <end position="77"/>
    </location>
</feature>
<protein>
    <submittedName>
        <fullName evidence="2">Uncharacterized protein</fullName>
    </submittedName>
</protein>
<reference evidence="2 3" key="1">
    <citation type="submission" date="2023-04" db="EMBL/GenBank/DDBJ databases">
        <title>A novel bacteria isolated from coastal sediment.</title>
        <authorList>
            <person name="Liu X.-J."/>
            <person name="Du Z.-J."/>
        </authorList>
    </citation>
    <scope>NUCLEOTIDE SEQUENCE [LARGE SCALE GENOMIC DNA]</scope>
    <source>
        <strain evidence="2 3">SDUM461004</strain>
    </source>
</reference>
<organism evidence="2 3">
    <name type="scientific">Thalassobacterium sedimentorum</name>
    <dbReference type="NCBI Taxonomy" id="3041258"/>
    <lineage>
        <taxon>Bacteria</taxon>
        <taxon>Pseudomonadati</taxon>
        <taxon>Verrucomicrobiota</taxon>
        <taxon>Opitutia</taxon>
        <taxon>Puniceicoccales</taxon>
        <taxon>Coraliomargaritaceae</taxon>
        <taxon>Thalassobacterium</taxon>
    </lineage>
</organism>
<proteinExistence type="predicted"/>
<feature type="compositionally biased region" description="Low complexity" evidence="1">
    <location>
        <begin position="61"/>
        <end position="77"/>
    </location>
</feature>
<name>A0ABU1AK44_9BACT</name>
<evidence type="ECO:0000313" key="3">
    <source>
        <dbReference type="Proteomes" id="UP001243717"/>
    </source>
</evidence>
<sequence length="6462" mass="644970">MSSSNKSTPNFHLEGLESRILLSAVPVYGDAQNIDEPIFADSVLILDPNSNVDGSGDKSGTTSATRANTEESAAAAETGDLFSETAPLIPVNEVFLSGHLEAGSVIHADIIHISDGTLLENVELSAKSIFIGAAEWVGDNTVLADELSVLATQSARAEASLVLAPRLIEATMALGFEDAGFSLNSGEMDYLAAAGLESLVIGLANGAHDVTVDGLAYQGNLLLRSPEDGGEFYILSQIDHSGGILSYEGSGQTQNSSADTITSGNEILVNDSLNLVYVENSGNEFGDNTIYFDTTNGGANPEGGDILISGDILGTEVGNGGTLYLNAGSTGDILIQGGVGTLETLGRIVIVNAHDVTFEGNIILESFEQLEGTGSSSFGATSSNLLLTTGGDFIVNTTNNVSFGGDVESAFQNFEITVDPFATSGKVWFKGDVNLANGDLIIHSANDFEITGSAEIIGALQQTVGASETIFRASLQANTVDLVTQQRIRFLDTVTLLQGDMNLVADDVDFEGGTSSIIGALDTNGNGISQLFLRPTAASVSMDIGNPIGGTGTFQLTSTDIAAIADDFALITIGYHQTGTTSTNAVRIGNASFLDALAVHGGSFLVNGSFNAQTSLLVEADSGLISVTGTQIRVSNEQVNNVWQSSLLTLLAHTGDIQFSNGASLLIDNEDPADTNEGSTIQLTATAGSIINQANSYGFIEARDLNMVAGQSITVLTDVETVTAHSTVEGDIQIDELDQLHVIRGVTANGLIRLSSGGDTVIDLLESETDATDNTVAVEVFGGDLEVDRILAGTLGSVQLDVEGAITGFSQTDRDSLLDLPRVVLSGGYDGTQASAEWILQGVTITLNSSAPTDTFNGSIFRVVASEEPSGTPVRSVYADGVYTLYALPGEATHADLVAVIDSLADFDASITAGTSTLLELPAITLAAGSASPLTAATGSYDFGSTRLDVSALTPGVDANATRILFAADGVGVASADWDAAANLLTLHYVAGVTSVGALRNLINSTTDADLSATLGTGTGTQILGLESASITGGSTPASAVGEFAFADGVLEVIGDSASSALNDVTVYFVGDSELGTSADWNATDGILTIRYVAGETTLADLTTSIATAGAGISANVIRGNAAAVLEIATTELNGGREGVPAAGYLDVDGVSLRVSDHTGTVADSGPTFRLIGALADGDDVALTSQQPVRILSDGDDYTIYALAGTATHSDVLAALNALPDFTAAVVDAHVVGNVLTLNTQSGIGEALNPFQLSVNQVDAINTGSGIVHLQQDDQVSEVGVAIDNQSDFAGDYVAFTVLGGDTTITSNGIQSASNAGVLLDVAGSLTVDGAMHSEGGPLTFLAVDTIQVTDGVELESNGGDVSFASLADLTMAVDAAVLTEGGAVSVDVAGDLTLGILNASVTGASDRDAWGDVALQAAGFIQDHSDRVSVNIVGRSLQMNAGTTIGQLPDAGAERAIEINVVSLAAESDAGVIVIESVADVTVTEVAALTADVLTADGSIVDGPVIATLTGILNNGGGDVLLTSTDNLTAEDSIVTSGAGRIVLIADTLTIKEAITTSGGALSLAATNDFVLGDAAHVSTNGNGEILAISDNTSILAAAGSQVTAVNGSILFDAAQDITLGAVATQAALGLRASNGSILAAAGGVNTRLILSADTLALVAGDSVAGANGSTDALLIDVNAISLSAGTGAVYNLSNDGTLLVDTTSTSVTRFNSLFIETDVSIAPQSDLSILGEGSLTLTVTNGGDLDVAAERVITTTGAGEILLEVAGALTMGSASHIHNVNGSITLDAGNSISVAHVSSVLGAITATSATGSIIDVDPSESEVDFETAGQLTLNASTGVGIESGERQTLSVLLGTLAATTDTGGIYVSSAESFATNGLISSTAGTISILSDDAITVGPNTGGVAIDSAAELVLRAGAALTQLTDGSIEAAEDISLFAGTEITLFSVTTPGNVALESTGAVMGYAEPMVAAITAHGLLLDGIGSMGTPAQRLSLDVAVLAGTVEQGTLAFDNAQSLLLDSVTVNTTAVGPLGALPAVLHEQSGDTLVLNSILDLGVLLGEGLFATIDGDLHVSSAGASAAVAVTEPLPVLWQASAGQTWDGILNLAGGDATLRADGAVEFTSVADFISNGGDLSVSAGDDFTLNAGAALDLLSGSLLVDSDSSVTIAGEIVTTAAVALVAKDSILAGIAGGPLRVNASDLILTAGHAVGTEASVMTTAVAQVSASAGAAGIYLNNTGDVRVTNLGFAVTSYDADSTPNVAFSGFQGGLQTQFSGAIQFDNDGAVTVDPVKSVIQVYPGSEFEFALLMDAAGPDGNDVSVLFEIIRDSGDTIDASEDINTPDLRDGNPPSTAYNATSGVLRVFVQNEVSTVAQIIDAINADVDFAGTAVSVTGPSDGSAVFAVGTSAENAFYAGHGADEGIVSYNAGTTAIGADPIAAYAEIQPADALYAIRVTSTDPGAAANDFVFRLLDDGPGGHLTEATDSAFVAWDESTGALDVYINFGYTTAGEIIDAINLAEAGGTPFVAEFSGSLNPSDADDVIGDASVLMVSNLSAQATIRAVGTHNDITVVSNVAGPLYNGINFRFIDDGSVSVDGVNASFDDVTNIMSIYIDSAVTSAAEVVAALNAEGTFTASLTPELTTANNGTGTIQASHFALRGGSVAVNASVTVAMVGTNNDFIVTADEPGDNQNGIEVVLISDAAIVPGSASASYNDTDAILEIRINPDFATAGGILTAINLGPNAASIPFTASLPADTTGFGGIQLVTYSTTTGGTGSVARAVVDAYGDDNDFELVADSDSTLLQNIRVYIVDDGSIDDGSAVASYISASRSLILNVQSGVTTANTLVAAINSASVPVSATLANASDGSGTFANQLQPFVNGADPIVATLSTVLPNGIEVQLASTLGGVINNDIQVSYALDASLDAGTAAVKLFEADGLRLLQVRFADATTTFRALQDFLDAHSELPFEIVNIAAIESETAGDLSAVSATGNEGSISITATGDMSLLARVTSQTGAVTVTTTDGGDLRFDAATSYIHAIDGIDLDLAGAFINNASLESPLLKVYDASLLRVNTGMLEASAESIRFETNGAVEIDGAGLSLTEADFAVDAADTVWVNGAITASGATTVSIDSGDTITQTALASFAAETIRLFAGNEAVLAGASNANVFTLTADQEIRQSGTVATVDTLSVSSLTGAILMSGTATTTSDTGDITYTAAAAIEVTSVVSTDGGDIALISGAAITNVRSIAGTNVATSGHVTLNAETGIGEIADAIRIQSGTLSLNNAGATGDVVVTETEPGADLVINSLTQSATAGRSVLISENGDVHFTGAALQTGTGSFLVDSDARILTDALATITIGGGALTLNAVSGVTLQADLTSDGGDVLIDSGATLAMASEITLSAGGGDVALLASDDVEVAQVLSLMAGVYIASANGSVLRSANDGRTNVRAGNLQFSAGSAIGALSTVEDALIIEVDRMTAHAQDGVLAIDSLNDLSVGETTVAVDYAKADGSIDFDTWMSAQFRTDAGNAVLRGRGALTFEPLAGDLTVQIAGNALISAVGTMLLDGDTQVSTGSAHFTSLDSLTLNGDFTLSDAGTVLIETSGDFSQASTSTLSTSNQDAILNASGAIILHSINAGSGDLALTAGGAISRLSTASATQVVADALRLSSGAAIASVADPLGVDVVTLTAAAVDGIRLNSVGAVEVDRISVTVDTVSSIGETAVETVRTVANQSDISSSAGGDLLLQFGGHLILQDGDDDARAIGTNGTGRIFLGASSLEAYAAIRSLDGDITLEIDGGAHWISVAESAPEADDATISSVRAQTGDIFIRTGADLLMDEGSFIRANSGNIGIDVTGSLTLASIDAALGYVHLKTTGAILDGGNAAVDLIADRLQLEAGTGAGLLGAATYNPLEISANRLSAQITSGPLALSEANAVELGLTTGWVNQLDLDGQASVALDETDALFGINSLGGGSVTLLAAGSITAMAALEESPDRATIRISDTGDLLLEANASGATVTINGDIEAAGGSLTIQGTAGVSLASDTTVATELAGTLTVLSTAGGLSMATGSTLQAALGDIVVNTTGLIAVAGIETAGQVALTSTANSITDNEATRTNVTAATLRLNAYGNVGASTNALDTDVATLAAQTTNGSLYLLEVDGLEIGATEATTALVSADGELTSTPLAELSGIATGGSNGAVIITLAAGDLSVLSGHAVRAAGTGRILLDTPDELIVSDEVLSAEGAITLLSGNDFSLAAGIEISTGGVGQIHLSTEGDLLAAADSRFVASTGNVVLNASGNLLLGGVMTEGRAALVSATGHIRGAGSTAFDQEVIASYLLLQADHSSNGGVGTLVPTTAESFRTQVGRIAAIAGAEGIHLVNSVGVTVGSVLVSTARVTATGSLVSESDLTLSDLTTLSDSASIVLRTTSGSLTLNEGGDLNGASVIAHGAGNVLLSAANNLTANASVLSTSGHLTLRAVNAISLAAGSTVGTGSSGTAFVQSTAGAITMGSAAVVRATGSSALLEAQGSVTVGLLEASSVAIESVTGSILRAAGSGTNVTATNLRLVADTGIASATAALQTDVATLAASTRADGIFLLESNDAIVSADVTVLVSEVNADSSTSLLAGTSLAGLTTAVDGSIVLVSTAGALEIATGAPVVAASAGRIRIEAANALTVDANVQSGTGHVTLLAGDGLSIDSGVSILTGASADIYLDAGAGGLTQTATTITSAGANVRLAATGDITLGRVTGVAISVLSDANILAASGSSDNLAASRLRLNAGAGIGAGNRHLAIAVRELSANALNGSVFISEADDLTVTSVSVATNRVSSTATTATQTDAAQSDLRSGGNGDIVLLSETGSIILNDGNSDSAVVVADGSGSILIGVASDLEVNSAVRSGTGDISLIAGNDLTLASVNVATNGGDISLGAFTGQVTMPATATIAAGTGNLRVSAQGNATIGQLSAEAVSLISEAGDLVSAQFSSINVTADSLRILAQNAIGAADRHLLTDVAQLSAAATDAGIFITESSAITVTSVRVATAGLDTSGNTQTVMDAAQSDVTAGGAIVIVVESGDLTLDDGSALVDQTAADGRDADTIAVQAGGSDGLLLQALDGQLIANASILATTGHLTLRAAESLDINDNVAIATTGAGHVSIESEQGALTFAATASVAGAGSVRLVAETDLTVGQVSGASVALQSTSGAILNDSATSTEVFASEGLRLTAAESIGSASNHLRTNTGVLSALSSVGGLFLTDASSTTVASVRVVTTEFTATAGTQTVVDAAQSDLVTLEDGDIILVLNAGDLTLNDGSTSVSQVGGDNLSANNTAVVADGSGRIYLQAAGSLIANADVLSNTGLITVLAEDQLTLDADVNIQSAADVSLQSTSDAILMEGTATISATDSTLRLDAAAGVTLGNVIADTVSLVAGASIVNAAGSSLNVSADTLRVSSLGGLGVVSRYLTLDVVTLAAHSQNDGIFLTAQNAVTVASVTTSVNEFGANAGNTIVTDAALNHLTALNDGSIVLETLAGSISAPNVIADGSGSVLLRSADALQLTGLLNSGSGLITLQAENAINLGLASALVSDTNDSILLESANGAFTMSGNATITAANANIGIHAADNITLGVTTGAVVSLVSDSGGIRRAATVVTAVLANSLRIETATNVGTLERDFIAEVDLLAIAASSVHLRLIDDTTVGSVEVTLHRLLTDLSTEVVEDVALAGIVTTEGGLIDIRTLTGDLNLSATEGAITSGGTGNVLLTIDGDLDAAADITSGSGSITLDIEGAGALAAAIATSGDVSISTTAAWDMTGTSTVSGTLVAIDSGADLILGNVSGSNVEIHSGAQLLSAAGSTRNVLATTTAMIIADDGIGASGSSYNITVETPVLTVENVTAGSAYLMLFGTTRVDQLDLNNSGSLQLNLSAGDLNLTGGLTLGTGSAVIRVNGALLLGDYITANGDVQLTAQSLEVDAGYSSQTPLIESLQRSIELRVSGAVTLPAGVVLRAAQGDIEMTVGGELTLPVMLADGLISIRGNANVMAAGVGTDQHLLTADTVQLLAGGNLGATGRSIVTDATTLDAQASGTANLVELNDLEIGRYGLRLKDAVDGDSFVLLLDQGTASSLSSVNGEVNVDGNFILRSNGTVTLGTRLINTDGDLFLALGGLQFALTGVEPVFVAGNGLLDLDVGAAGLGAGLSLSAAQLTALVESGDFNAIIRGASEVTADGIVLTDSTGEVTLTVDNGSLTLGGAIIGEGGIELEILDGGLTTTASIADIPLLVAGDQGIQLELATGAEGAAGGAIVTASLEFSAVTDAGNLNFEFRPSGSNVVTNLVNHGLTIRSGGVGNISLLVTGHNLDLQSDVEQAGFGSVSLNVASGGLQMYAGSSILVNSGTLNLAARDLLVVNYIENLTGTTNINSAQGLIVRNTATGTSTINFRGALGPVITLNNSINLLLDVDSATINGVLVERLAGDDYLFVSGTFQ</sequence>
<evidence type="ECO:0000313" key="2">
    <source>
        <dbReference type="EMBL" id="MDQ8195166.1"/>
    </source>
</evidence>
<evidence type="ECO:0000256" key="1">
    <source>
        <dbReference type="SAM" id="MobiDB-lite"/>
    </source>
</evidence>